<dbReference type="PANTHER" id="PTHR48047:SF45">
    <property type="entry name" value="SCOPOLETIN GLUCOSYLTRANSFERASE-LIKE"/>
    <property type="match status" value="1"/>
</dbReference>
<evidence type="ECO:0000256" key="4">
    <source>
        <dbReference type="SAM" id="MobiDB-lite"/>
    </source>
</evidence>
<dbReference type="Pfam" id="PF00201">
    <property type="entry name" value="UDPGT"/>
    <property type="match status" value="1"/>
</dbReference>
<dbReference type="InterPro" id="IPR002213">
    <property type="entry name" value="UDP_glucos_trans"/>
</dbReference>
<accession>A0ABU6S7E0</accession>
<reference evidence="5 6" key="1">
    <citation type="journal article" date="2023" name="Plants (Basel)">
        <title>Bridging the Gap: Combining Genomics and Transcriptomics Approaches to Understand Stylosanthes scabra, an Orphan Legume from the Brazilian Caatinga.</title>
        <authorList>
            <person name="Ferreira-Neto J.R.C."/>
            <person name="da Silva M.D."/>
            <person name="Binneck E."/>
            <person name="de Melo N.F."/>
            <person name="da Silva R.H."/>
            <person name="de Melo A.L.T.M."/>
            <person name="Pandolfi V."/>
            <person name="Bustamante F.O."/>
            <person name="Brasileiro-Vidal A.C."/>
            <person name="Benko-Iseppon A.M."/>
        </authorList>
    </citation>
    <scope>NUCLEOTIDE SEQUENCE [LARGE SCALE GENOMIC DNA]</scope>
    <source>
        <tissue evidence="5">Leaves</tissue>
    </source>
</reference>
<feature type="region of interest" description="Disordered" evidence="4">
    <location>
        <begin position="468"/>
        <end position="495"/>
    </location>
</feature>
<keyword evidence="2" id="KW-0328">Glycosyltransferase</keyword>
<sequence length="549" mass="62365">MVDSARLFARHGASSTIITTQANASTFQKAIDTDFESGYSIRIHLIPFPASQVGLPEGIENMKDSTSPEIMGKIGRGLHMLKDQVELLFQVLNADCLVTDMLYPWTVDSAEKLGIPRLYFYSSSYFSNCASYSVRKHRPHDGLESDTCKFFIPDLPHETEMTVLQLAEWIRTKNHSSAQFFDAVFESEKRSYGALYNSFHELERDYEEHYKSTMGIKAWSIGPVAAWINNTNKGQKHDHVEELEPEWLKWLNSMKVESVLYVSFGSLTRLTNAQLVEIAHGLENSGHNFIWVIRKRENDDDDDNDGDSLLHDFEVRMRKSNQGYIIWNWAPQLLILEHSSVGGIVTHCGWNSILESLSVGLPMITWPMFAEQFYNEKLLVDVLKVGVAVGVKENKLWMNMGEKDVVERDMITNAVKVLMGSDEGSMEMRKRAKKLGDAGKRAIEEGGTSYNNLIQLIDELKSLKLSREVSKNRENPENTMTKYNKRSHDNSGSSSMATSFKFDNNNGSSCGFFAFFQDFYPPLSFYMGCVSFQPLSSLAKREESNVQKL</sequence>
<name>A0ABU6S7E0_9FABA</name>
<dbReference type="SUPFAM" id="SSF53756">
    <property type="entry name" value="UDP-Glycosyltransferase/glycogen phosphorylase"/>
    <property type="match status" value="1"/>
</dbReference>
<comment type="caution">
    <text evidence="5">The sequence shown here is derived from an EMBL/GenBank/DDBJ whole genome shotgun (WGS) entry which is preliminary data.</text>
</comment>
<dbReference type="Proteomes" id="UP001341840">
    <property type="component" value="Unassembled WGS sequence"/>
</dbReference>
<evidence type="ECO:0000256" key="2">
    <source>
        <dbReference type="ARBA" id="ARBA00022676"/>
    </source>
</evidence>
<protein>
    <recommendedName>
        <fullName evidence="7">Glycosyltransferase</fullName>
    </recommendedName>
</protein>
<evidence type="ECO:0000313" key="5">
    <source>
        <dbReference type="EMBL" id="MED6132341.1"/>
    </source>
</evidence>
<dbReference type="CDD" id="cd03784">
    <property type="entry name" value="GT1_Gtf-like"/>
    <property type="match status" value="1"/>
</dbReference>
<evidence type="ECO:0008006" key="7">
    <source>
        <dbReference type="Google" id="ProtNLM"/>
    </source>
</evidence>
<dbReference type="Gene3D" id="3.40.50.2000">
    <property type="entry name" value="Glycogen Phosphorylase B"/>
    <property type="match status" value="2"/>
</dbReference>
<evidence type="ECO:0000256" key="3">
    <source>
        <dbReference type="ARBA" id="ARBA00022679"/>
    </source>
</evidence>
<keyword evidence="6" id="KW-1185">Reference proteome</keyword>
<evidence type="ECO:0000256" key="1">
    <source>
        <dbReference type="ARBA" id="ARBA00009995"/>
    </source>
</evidence>
<keyword evidence="3" id="KW-0808">Transferase</keyword>
<dbReference type="PANTHER" id="PTHR48047">
    <property type="entry name" value="GLYCOSYLTRANSFERASE"/>
    <property type="match status" value="1"/>
</dbReference>
<comment type="similarity">
    <text evidence="1">Belongs to the UDP-glycosyltransferase family.</text>
</comment>
<proteinExistence type="inferred from homology"/>
<dbReference type="EMBL" id="JASCZI010060469">
    <property type="protein sequence ID" value="MED6132341.1"/>
    <property type="molecule type" value="Genomic_DNA"/>
</dbReference>
<organism evidence="5 6">
    <name type="scientific">Stylosanthes scabra</name>
    <dbReference type="NCBI Taxonomy" id="79078"/>
    <lineage>
        <taxon>Eukaryota</taxon>
        <taxon>Viridiplantae</taxon>
        <taxon>Streptophyta</taxon>
        <taxon>Embryophyta</taxon>
        <taxon>Tracheophyta</taxon>
        <taxon>Spermatophyta</taxon>
        <taxon>Magnoliopsida</taxon>
        <taxon>eudicotyledons</taxon>
        <taxon>Gunneridae</taxon>
        <taxon>Pentapetalae</taxon>
        <taxon>rosids</taxon>
        <taxon>fabids</taxon>
        <taxon>Fabales</taxon>
        <taxon>Fabaceae</taxon>
        <taxon>Papilionoideae</taxon>
        <taxon>50 kb inversion clade</taxon>
        <taxon>dalbergioids sensu lato</taxon>
        <taxon>Dalbergieae</taxon>
        <taxon>Pterocarpus clade</taxon>
        <taxon>Stylosanthes</taxon>
    </lineage>
</organism>
<gene>
    <name evidence="5" type="ORF">PIB30_018179</name>
</gene>
<evidence type="ECO:0000313" key="6">
    <source>
        <dbReference type="Proteomes" id="UP001341840"/>
    </source>
</evidence>